<dbReference type="OrthoDB" id="3265338at2"/>
<protein>
    <recommendedName>
        <fullName evidence="3">HpcH/HpaI aldolase/citrate lyase domain-containing protein</fullName>
    </recommendedName>
</protein>
<dbReference type="Proteomes" id="UP000078368">
    <property type="component" value="Unassembled WGS sequence"/>
</dbReference>
<comment type="caution">
    <text evidence="1">The sequence shown here is derived from an EMBL/GenBank/DDBJ whole genome shotgun (WGS) entry which is preliminary data.</text>
</comment>
<gene>
    <name evidence="1" type="ORF">A4H34_06630</name>
</gene>
<dbReference type="EMBL" id="LVZK01000001">
    <property type="protein sequence ID" value="OAP86779.1"/>
    <property type="molecule type" value="Genomic_DNA"/>
</dbReference>
<dbReference type="RefSeq" id="WP_009198893.1">
    <property type="nucleotide sequence ID" value="NZ_LVZK01000001.1"/>
</dbReference>
<organism evidence="1 2">
    <name type="scientific">Peptidiphaga gingivicola</name>
    <dbReference type="NCBI Taxonomy" id="2741497"/>
    <lineage>
        <taxon>Bacteria</taxon>
        <taxon>Bacillati</taxon>
        <taxon>Actinomycetota</taxon>
        <taxon>Actinomycetes</taxon>
        <taxon>Actinomycetales</taxon>
        <taxon>Actinomycetaceae</taxon>
        <taxon>Peptidiphaga</taxon>
    </lineage>
</organism>
<dbReference type="SUPFAM" id="SSF51679">
    <property type="entry name" value="Bacterial luciferase-like"/>
    <property type="match status" value="1"/>
</dbReference>
<evidence type="ECO:0000313" key="2">
    <source>
        <dbReference type="Proteomes" id="UP000078368"/>
    </source>
</evidence>
<accession>A0A179B5Z0</accession>
<keyword evidence="2" id="KW-1185">Reference proteome</keyword>
<reference evidence="1 2" key="1">
    <citation type="submission" date="2016-04" db="EMBL/GenBank/DDBJ databases">
        <title>Peptidophaga gingivicola gen. nov., sp. nov., isolated from human subgingival plaque.</title>
        <authorList>
            <person name="Beall C.J."/>
            <person name="Mokrzan E.M."/>
            <person name="Griffen A.L."/>
            <person name="Leys E.J."/>
        </authorList>
    </citation>
    <scope>NUCLEOTIDE SEQUENCE [LARGE SCALE GENOMIC DNA]</scope>
    <source>
        <strain evidence="1 2">BA112</strain>
    </source>
</reference>
<dbReference type="GO" id="GO:0016705">
    <property type="term" value="F:oxidoreductase activity, acting on paired donors, with incorporation or reduction of molecular oxygen"/>
    <property type="evidence" value="ECO:0007669"/>
    <property type="project" value="InterPro"/>
</dbReference>
<dbReference type="AlphaFoldDB" id="A0A179B5Z0"/>
<evidence type="ECO:0000313" key="1">
    <source>
        <dbReference type="EMBL" id="OAP86779.1"/>
    </source>
</evidence>
<dbReference type="InterPro" id="IPR036661">
    <property type="entry name" value="Luciferase-like_sf"/>
</dbReference>
<proteinExistence type="predicted"/>
<dbReference type="Gene3D" id="3.20.20.30">
    <property type="entry name" value="Luciferase-like domain"/>
    <property type="match status" value="1"/>
</dbReference>
<dbReference type="STRING" id="1823756.A4H34_06630"/>
<evidence type="ECO:0008006" key="3">
    <source>
        <dbReference type="Google" id="ProtNLM"/>
    </source>
</evidence>
<name>A0A179B5Z0_9ACTO</name>
<sequence length="305" mass="31598">MTISLATKESELDDASAEGVAEAVMGVDLSLLGAVTTEAFAAAFGNEMPVEYASYPRIASCAQAATRGGIDFVCFDATFRTRSDNVNQLDAARVAARLLSQHAGKINVQIPAEAAVSREGIGILAQHGEHVAPTVEVTEESDLDGVARLAEEIAANGMPVNVQLDAEVADAISLGALAAFADGVRVRTDDLDRARDIRSELRELAASNGRSVRVFGELGIVISGSMRAANERALLVADIAGAPLFQGKASVVGTVSDVADAFERWIGTGAADGLIFLPASLPTDLASLIRGVVPLLSARAQIEAA</sequence>